<keyword evidence="2" id="KW-0496">Mitochondrion</keyword>
<feature type="signal peptide" evidence="1">
    <location>
        <begin position="1"/>
        <end position="18"/>
    </location>
</feature>
<proteinExistence type="predicted"/>
<reference evidence="2" key="1">
    <citation type="journal article" date="2015" name="Genome Biol. Evol.">
        <title>Organellar Genomes of White Spruce (Picea glauca): Assembly and Annotation.</title>
        <authorList>
            <person name="Jackman S.D."/>
            <person name="Warren R.L."/>
            <person name="Gibb E.A."/>
            <person name="Vandervalk B.P."/>
            <person name="Mohamadi H."/>
            <person name="Chu J."/>
            <person name="Raymond A."/>
            <person name="Pleasance S."/>
            <person name="Coope R."/>
            <person name="Wildung M.R."/>
            <person name="Ritland C.E."/>
            <person name="Bousquet J."/>
            <person name="Jones S.J."/>
            <person name="Bohlmann J."/>
            <person name="Birol I."/>
        </authorList>
    </citation>
    <scope>NUCLEOTIDE SEQUENCE [LARGE SCALE GENOMIC DNA]</scope>
    <source>
        <tissue evidence="2">Flushing bud</tissue>
    </source>
</reference>
<dbReference type="AlphaFoldDB" id="A0A124GMS7"/>
<geneLocation type="mitochondrion" evidence="2"/>
<accession>A0A124GMS7</accession>
<dbReference type="EMBL" id="LKAM01000010">
    <property type="protein sequence ID" value="KUM46628.1"/>
    <property type="molecule type" value="Genomic_DNA"/>
</dbReference>
<comment type="caution">
    <text evidence="2">The sequence shown here is derived from an EMBL/GenBank/DDBJ whole genome shotgun (WGS) entry which is preliminary data.</text>
</comment>
<name>A0A124GMS7_PICGL</name>
<organism evidence="2">
    <name type="scientific">Picea glauca</name>
    <name type="common">White spruce</name>
    <name type="synonym">Pinus glauca</name>
    <dbReference type="NCBI Taxonomy" id="3330"/>
    <lineage>
        <taxon>Eukaryota</taxon>
        <taxon>Viridiplantae</taxon>
        <taxon>Streptophyta</taxon>
        <taxon>Embryophyta</taxon>
        <taxon>Tracheophyta</taxon>
        <taxon>Spermatophyta</taxon>
        <taxon>Pinopsida</taxon>
        <taxon>Pinidae</taxon>
        <taxon>Conifers I</taxon>
        <taxon>Pinales</taxon>
        <taxon>Pinaceae</taxon>
        <taxon>Picea</taxon>
    </lineage>
</organism>
<evidence type="ECO:0000313" key="2">
    <source>
        <dbReference type="EMBL" id="KUM46628.1"/>
    </source>
</evidence>
<keyword evidence="1" id="KW-0732">Signal</keyword>
<sequence>MRGAFLLLLSFLKRAGFGSLSSLRLWFVIGFKRTILLRISIIHRVSMLALR</sequence>
<evidence type="ECO:0000256" key="1">
    <source>
        <dbReference type="SAM" id="SignalP"/>
    </source>
</evidence>
<feature type="chain" id="PRO_5007172424" evidence="1">
    <location>
        <begin position="19"/>
        <end position="51"/>
    </location>
</feature>
<protein>
    <submittedName>
        <fullName evidence="2">Uncharacterized protein</fullName>
    </submittedName>
</protein>
<gene>
    <name evidence="2" type="ORF">ABT39_MTgene1308</name>
</gene>